<dbReference type="AlphaFoldDB" id="A0A383WDI0"/>
<proteinExistence type="predicted"/>
<dbReference type="SUPFAM" id="SSF48403">
    <property type="entry name" value="Ankyrin repeat"/>
    <property type="match status" value="1"/>
</dbReference>
<keyword evidence="2 3" id="KW-0040">ANK repeat</keyword>
<dbReference type="Pfam" id="PF12796">
    <property type="entry name" value="Ank_2"/>
    <property type="match status" value="1"/>
</dbReference>
<keyword evidence="1" id="KW-0677">Repeat</keyword>
<organism evidence="4 5">
    <name type="scientific">Tetradesmus obliquus</name>
    <name type="common">Green alga</name>
    <name type="synonym">Acutodesmus obliquus</name>
    <dbReference type="NCBI Taxonomy" id="3088"/>
    <lineage>
        <taxon>Eukaryota</taxon>
        <taxon>Viridiplantae</taxon>
        <taxon>Chlorophyta</taxon>
        <taxon>core chlorophytes</taxon>
        <taxon>Chlorophyceae</taxon>
        <taxon>CS clade</taxon>
        <taxon>Sphaeropleales</taxon>
        <taxon>Scenedesmaceae</taxon>
        <taxon>Tetradesmus</taxon>
    </lineage>
</organism>
<evidence type="ECO:0000256" key="1">
    <source>
        <dbReference type="ARBA" id="ARBA00022737"/>
    </source>
</evidence>
<dbReference type="Proteomes" id="UP000256970">
    <property type="component" value="Unassembled WGS sequence"/>
</dbReference>
<dbReference type="Gene3D" id="1.25.40.20">
    <property type="entry name" value="Ankyrin repeat-containing domain"/>
    <property type="match status" value="1"/>
</dbReference>
<name>A0A383WDI0_TETOB</name>
<keyword evidence="5" id="KW-1185">Reference proteome</keyword>
<dbReference type="InterPro" id="IPR002110">
    <property type="entry name" value="Ankyrin_rpt"/>
</dbReference>
<dbReference type="PROSITE" id="PS50088">
    <property type="entry name" value="ANK_REPEAT"/>
    <property type="match status" value="1"/>
</dbReference>
<evidence type="ECO:0000256" key="3">
    <source>
        <dbReference type="PROSITE-ProRule" id="PRU00023"/>
    </source>
</evidence>
<protein>
    <submittedName>
        <fullName evidence="4">Uncharacterized protein</fullName>
    </submittedName>
</protein>
<feature type="repeat" description="ANK" evidence="3">
    <location>
        <begin position="261"/>
        <end position="293"/>
    </location>
</feature>
<gene>
    <name evidence="4" type="ORF">BQ4739_LOCUS15364</name>
</gene>
<reference evidence="4 5" key="1">
    <citation type="submission" date="2016-10" db="EMBL/GenBank/DDBJ databases">
        <authorList>
            <person name="Cai Z."/>
        </authorList>
    </citation>
    <scope>NUCLEOTIDE SEQUENCE [LARGE SCALE GENOMIC DNA]</scope>
</reference>
<evidence type="ECO:0000313" key="5">
    <source>
        <dbReference type="Proteomes" id="UP000256970"/>
    </source>
</evidence>
<dbReference type="PROSITE" id="PS50297">
    <property type="entry name" value="ANK_REP_REGION"/>
    <property type="match status" value="1"/>
</dbReference>
<dbReference type="SMART" id="SM00248">
    <property type="entry name" value="ANK"/>
    <property type="match status" value="3"/>
</dbReference>
<dbReference type="EMBL" id="FNXT01001224">
    <property type="protein sequence ID" value="SZX75054.1"/>
    <property type="molecule type" value="Genomic_DNA"/>
</dbReference>
<dbReference type="PANTHER" id="PTHR24180:SF45">
    <property type="entry name" value="POLY [ADP-RIBOSE] POLYMERASE TANKYRASE"/>
    <property type="match status" value="1"/>
</dbReference>
<sequence>MGRSPGMAPHAQPHVAQLCATGTSDGISAALIYAGADYLLAGGADANALYRLPDGRTVTPLTWAALCAAPATYNSTAGWDKRYPGFSIKLPLDAGACSEAEVDRLYDASWDGGAKFPEDFSYFHWWTLWGRQEAKAAGSAVKPALASWRQHHGGYDRELVEAALATARAWAKKAAERYARAYPLHRAVAANNLTAVTALLASGKFDVNGRDYRGLTPLQAGMACEKSDVDCWTPVEPVEIAVAEYLVSKGADVRLDVYPGSGYTLLHKAAFRGLTRLVKVLLKGGADPNAVYYAEDDKQRKDPQTPLTRAASHCSVDEAVRDSLRLHHGIDESELNSLEGAGPDSTNGTITALLDAGAKLLPFGKERPLISLFSTPASAKKCVKIGACTEAQATEQDSPGESEQDGYGEPGRKNTGGLWCRDCCTEAVGCCWRLPGGGQACKP</sequence>
<dbReference type="STRING" id="3088.A0A383WDI0"/>
<evidence type="ECO:0000313" key="4">
    <source>
        <dbReference type="EMBL" id="SZX75054.1"/>
    </source>
</evidence>
<dbReference type="PANTHER" id="PTHR24180">
    <property type="entry name" value="CYCLIN-DEPENDENT KINASE INHIBITOR 2C-RELATED"/>
    <property type="match status" value="1"/>
</dbReference>
<evidence type="ECO:0000256" key="2">
    <source>
        <dbReference type="ARBA" id="ARBA00023043"/>
    </source>
</evidence>
<accession>A0A383WDI0</accession>
<dbReference type="InterPro" id="IPR036770">
    <property type="entry name" value="Ankyrin_rpt-contain_sf"/>
</dbReference>
<dbReference type="InterPro" id="IPR051637">
    <property type="entry name" value="Ank_repeat_dom-contain_49"/>
</dbReference>